<gene>
    <name evidence="1" type="ORF">GN244_ATG06494</name>
</gene>
<evidence type="ECO:0008006" key="3">
    <source>
        <dbReference type="Google" id="ProtNLM"/>
    </source>
</evidence>
<reference evidence="1" key="1">
    <citation type="submission" date="2020-04" db="EMBL/GenBank/DDBJ databases">
        <title>Hybrid Assembly of Korean Phytophthora infestans isolates.</title>
        <authorList>
            <person name="Prokchorchik M."/>
            <person name="Lee Y."/>
            <person name="Seo J."/>
            <person name="Cho J.-H."/>
            <person name="Park Y.-E."/>
            <person name="Jang D.-C."/>
            <person name="Im J.-S."/>
            <person name="Choi J.-G."/>
            <person name="Park H.-J."/>
            <person name="Lee G.-B."/>
            <person name="Lee Y.-G."/>
            <person name="Hong S.-Y."/>
            <person name="Cho K."/>
            <person name="Sohn K.H."/>
        </authorList>
    </citation>
    <scope>NUCLEOTIDE SEQUENCE</scope>
    <source>
        <strain evidence="1">KR_1_A1</strain>
    </source>
</reference>
<accession>A0A833WXH3</accession>
<organism evidence="1 2">
    <name type="scientific">Phytophthora infestans</name>
    <name type="common">Potato late blight agent</name>
    <name type="synonym">Botrytis infestans</name>
    <dbReference type="NCBI Taxonomy" id="4787"/>
    <lineage>
        <taxon>Eukaryota</taxon>
        <taxon>Sar</taxon>
        <taxon>Stramenopiles</taxon>
        <taxon>Oomycota</taxon>
        <taxon>Peronosporomycetes</taxon>
        <taxon>Peronosporales</taxon>
        <taxon>Peronosporaceae</taxon>
        <taxon>Phytophthora</taxon>
    </lineage>
</organism>
<sequence>METVESKPPAVEGISMPHYGGSLGESLELLLDQARLFFESKNIGYTHEDNRKHVLSIMVFNLTGQAAAWYVTQQHEIADITALAAALRREFIPPDLQEPLCTS</sequence>
<dbReference type="Proteomes" id="UP000602510">
    <property type="component" value="Unassembled WGS sequence"/>
</dbReference>
<dbReference type="EMBL" id="WSZM01000127">
    <property type="protein sequence ID" value="KAF4041316.1"/>
    <property type="molecule type" value="Genomic_DNA"/>
</dbReference>
<dbReference type="AlphaFoldDB" id="A0A833WXH3"/>
<dbReference type="OMA" id="MKPHGST"/>
<evidence type="ECO:0000313" key="2">
    <source>
        <dbReference type="Proteomes" id="UP000602510"/>
    </source>
</evidence>
<name>A0A833WXH3_PHYIN</name>
<comment type="caution">
    <text evidence="1">The sequence shown here is derived from an EMBL/GenBank/DDBJ whole genome shotgun (WGS) entry which is preliminary data.</text>
</comment>
<proteinExistence type="predicted"/>
<evidence type="ECO:0000313" key="1">
    <source>
        <dbReference type="EMBL" id="KAF4041316.1"/>
    </source>
</evidence>
<protein>
    <recommendedName>
        <fullName evidence="3">DUF4939 domain-containing protein</fullName>
    </recommendedName>
</protein>
<keyword evidence="2" id="KW-1185">Reference proteome</keyword>